<gene>
    <name evidence="3" type="ORF">R3P95_21345</name>
</gene>
<dbReference type="EMBL" id="JAWLKE010000008">
    <property type="protein sequence ID" value="MDV6233108.1"/>
    <property type="molecule type" value="Genomic_DNA"/>
</dbReference>
<reference evidence="3 4" key="1">
    <citation type="submission" date="2023-10" db="EMBL/GenBank/DDBJ databases">
        <title>Development of a sustainable strategy for remediation of hydrocarbon-contaminated territories based on the waste exchange concept.</title>
        <authorList>
            <person name="Krivoruchko A."/>
        </authorList>
    </citation>
    <scope>NUCLEOTIDE SEQUENCE [LARGE SCALE GENOMIC DNA]</scope>
    <source>
        <strain evidence="3 4">IEGM 1322</strain>
    </source>
</reference>
<organism evidence="3 4">
    <name type="scientific">Rhodococcus cercidiphylli</name>
    <dbReference type="NCBI Taxonomy" id="489916"/>
    <lineage>
        <taxon>Bacteria</taxon>
        <taxon>Bacillati</taxon>
        <taxon>Actinomycetota</taxon>
        <taxon>Actinomycetes</taxon>
        <taxon>Mycobacteriales</taxon>
        <taxon>Nocardiaceae</taxon>
        <taxon>Rhodococcus</taxon>
    </lineage>
</organism>
<keyword evidence="2" id="KW-0472">Membrane</keyword>
<evidence type="ECO:0000313" key="3">
    <source>
        <dbReference type="EMBL" id="MDV6233108.1"/>
    </source>
</evidence>
<sequence length="407" mass="42023">MDEDTQPTERNHSALLTALVLVSIVALGVVVAGLTAPTAEPELTSLPTTSATPVPDPPQPEYVVVTPEVDASASIPGCDTVEPPSESSYFGIATMGDESYDNPAAPWYDGPRAHLMSEALMAALPAEISSTRSLYFGPIPASDESQDFVLDSAHASAPLAAGGGSDYLSVSVGPADSAEPPPCVAGQVDERRSLSDGTVLDADDTWRETDGQRSYSRTATAYTPDNTVVSVSVSGGNDPDTLSLTLDDLVRIATDPALRITAPVPAGTPGNVTDCYGGWDESPTASFSRDETRTLNDALRRADVAALAPTPPLGALHTSDFGSGLCQTVNSTAGQLTITVTRATPDIESDSTTMAKPQLLSPNEYGTGSSVSVVTPLGLEIAVSTDRPTADPALLENLANTPGLDLP</sequence>
<comment type="caution">
    <text evidence="3">The sequence shown here is derived from an EMBL/GenBank/DDBJ whole genome shotgun (WGS) entry which is preliminary data.</text>
</comment>
<dbReference type="RefSeq" id="WP_317549422.1">
    <property type="nucleotide sequence ID" value="NZ_JAWLKE010000008.1"/>
</dbReference>
<evidence type="ECO:0000256" key="1">
    <source>
        <dbReference type="SAM" id="MobiDB-lite"/>
    </source>
</evidence>
<feature type="region of interest" description="Disordered" evidence="1">
    <location>
        <begin position="41"/>
        <end position="61"/>
    </location>
</feature>
<proteinExistence type="predicted"/>
<evidence type="ECO:0000313" key="4">
    <source>
        <dbReference type="Proteomes" id="UP001185899"/>
    </source>
</evidence>
<accession>A0ABU4B3S1</accession>
<evidence type="ECO:0000256" key="2">
    <source>
        <dbReference type="SAM" id="Phobius"/>
    </source>
</evidence>
<protein>
    <submittedName>
        <fullName evidence="3">Uncharacterized protein</fullName>
    </submittedName>
</protein>
<name>A0ABU4B3S1_9NOCA</name>
<keyword evidence="2" id="KW-1133">Transmembrane helix</keyword>
<dbReference type="Proteomes" id="UP001185899">
    <property type="component" value="Unassembled WGS sequence"/>
</dbReference>
<keyword evidence="4" id="KW-1185">Reference proteome</keyword>
<keyword evidence="2" id="KW-0812">Transmembrane</keyword>
<feature type="transmembrane region" description="Helical" evidence="2">
    <location>
        <begin position="12"/>
        <end position="34"/>
    </location>
</feature>